<gene>
    <name evidence="1" type="ORF">LCGC14_1779010</name>
</gene>
<dbReference type="AlphaFoldDB" id="A0A0F9GVW9"/>
<accession>A0A0F9GVW9</accession>
<protein>
    <submittedName>
        <fullName evidence="1">Uncharacterized protein</fullName>
    </submittedName>
</protein>
<comment type="caution">
    <text evidence="1">The sequence shown here is derived from an EMBL/GenBank/DDBJ whole genome shotgun (WGS) entry which is preliminary data.</text>
</comment>
<proteinExistence type="predicted"/>
<reference evidence="1" key="1">
    <citation type="journal article" date="2015" name="Nature">
        <title>Complex archaea that bridge the gap between prokaryotes and eukaryotes.</title>
        <authorList>
            <person name="Spang A."/>
            <person name="Saw J.H."/>
            <person name="Jorgensen S.L."/>
            <person name="Zaremba-Niedzwiedzka K."/>
            <person name="Martijn J."/>
            <person name="Lind A.E."/>
            <person name="van Eijk R."/>
            <person name="Schleper C."/>
            <person name="Guy L."/>
            <person name="Ettema T.J."/>
        </authorList>
    </citation>
    <scope>NUCLEOTIDE SEQUENCE</scope>
</reference>
<name>A0A0F9GVW9_9ZZZZ</name>
<organism evidence="1">
    <name type="scientific">marine sediment metagenome</name>
    <dbReference type="NCBI Taxonomy" id="412755"/>
    <lineage>
        <taxon>unclassified sequences</taxon>
        <taxon>metagenomes</taxon>
        <taxon>ecological metagenomes</taxon>
    </lineage>
</organism>
<evidence type="ECO:0000313" key="1">
    <source>
        <dbReference type="EMBL" id="KKM02985.1"/>
    </source>
</evidence>
<dbReference type="EMBL" id="LAZR01016794">
    <property type="protein sequence ID" value="KKM02985.1"/>
    <property type="molecule type" value="Genomic_DNA"/>
</dbReference>
<sequence>MAMIGEITKGLAEQLKIVQVEIKPAINLNDLLDLHFVLKFPWRNLNYEVHSYVSVGDNYNYHSRSYCGHLTKLSEDARKLLRKRLEKVSKQLVKELDNV</sequence>